<protein>
    <submittedName>
        <fullName evidence="2">Uncharacterized protein</fullName>
    </submittedName>
</protein>
<gene>
    <name evidence="2" type="ORF">GCM10011584_06020</name>
</gene>
<feature type="signal peptide" evidence="1">
    <location>
        <begin position="1"/>
        <end position="27"/>
    </location>
</feature>
<proteinExistence type="predicted"/>
<sequence>MARTLRILLLPLVLLLALAGVTAPAFATTTTWLYSAASGGTYVKLASGLVTSDMTSKSGITGTAVPASNKNSVATVNVSGVVSTGAVSTSNAASAVTGGTRVLTTAQTAGVNVLNGLIRADAITSTIDTLLKPDGTSTATGSTNFVNLRIAGVTLPLNLPKNYVVSVPGVARVSLNYFATGESKGQRTNIGWAIAVELLTAQGNLPAGATISINPEFQTFAPAPPSDGALLTGEMYGTRIKAQVSDTAEVESPATARLTTPLDGSDGATLTNTTAGVDLPAVLTVGAVKSTSTSTRFGTYNQNGDIVNTNEVAGVNLLNGLVKLDALKVATHSRRVDGVCSSSVSFSVVNLSVGGKVIPVTVSPNTVIDVAGIATVTINGQYKNGCQAAVRGIKVVLTTAQAGLPVGAVAEVGFATSHIRSIS</sequence>
<name>A0ABQ2N866_9ACTN</name>
<keyword evidence="3" id="KW-1185">Reference proteome</keyword>
<dbReference type="EMBL" id="BMNI01000001">
    <property type="protein sequence ID" value="GGO85625.1"/>
    <property type="molecule type" value="Genomic_DNA"/>
</dbReference>
<keyword evidence="1" id="KW-0732">Signal</keyword>
<dbReference type="RefSeq" id="WP_188782479.1">
    <property type="nucleotide sequence ID" value="NZ_BMNI01000001.1"/>
</dbReference>
<feature type="chain" id="PRO_5047399910" evidence="1">
    <location>
        <begin position="28"/>
        <end position="423"/>
    </location>
</feature>
<evidence type="ECO:0000313" key="3">
    <source>
        <dbReference type="Proteomes" id="UP000655410"/>
    </source>
</evidence>
<comment type="caution">
    <text evidence="2">The sequence shown here is derived from an EMBL/GenBank/DDBJ whole genome shotgun (WGS) entry which is preliminary data.</text>
</comment>
<accession>A0ABQ2N866</accession>
<dbReference type="Proteomes" id="UP000655410">
    <property type="component" value="Unassembled WGS sequence"/>
</dbReference>
<evidence type="ECO:0000256" key="1">
    <source>
        <dbReference type="SAM" id="SignalP"/>
    </source>
</evidence>
<dbReference type="NCBIfam" id="NF040603">
    <property type="entry name" value="choice_anch_P"/>
    <property type="match status" value="2"/>
</dbReference>
<organism evidence="2 3">
    <name type="scientific">Nocardioides phosphati</name>
    <dbReference type="NCBI Taxonomy" id="1867775"/>
    <lineage>
        <taxon>Bacteria</taxon>
        <taxon>Bacillati</taxon>
        <taxon>Actinomycetota</taxon>
        <taxon>Actinomycetes</taxon>
        <taxon>Propionibacteriales</taxon>
        <taxon>Nocardioidaceae</taxon>
        <taxon>Nocardioides</taxon>
    </lineage>
</organism>
<evidence type="ECO:0000313" key="2">
    <source>
        <dbReference type="EMBL" id="GGO85625.1"/>
    </source>
</evidence>
<reference evidence="3" key="1">
    <citation type="journal article" date="2019" name="Int. J. Syst. Evol. Microbiol.">
        <title>The Global Catalogue of Microorganisms (GCM) 10K type strain sequencing project: providing services to taxonomists for standard genome sequencing and annotation.</title>
        <authorList>
            <consortium name="The Broad Institute Genomics Platform"/>
            <consortium name="The Broad Institute Genome Sequencing Center for Infectious Disease"/>
            <person name="Wu L."/>
            <person name="Ma J."/>
        </authorList>
    </citation>
    <scope>NUCLEOTIDE SEQUENCE [LARGE SCALE GENOMIC DNA]</scope>
    <source>
        <strain evidence="3">CGMCC 4.7371</strain>
    </source>
</reference>